<dbReference type="PROSITE" id="PS00086">
    <property type="entry name" value="CYTOCHROME_P450"/>
    <property type="match status" value="1"/>
</dbReference>
<dbReference type="EMBL" id="JASBNA010000001">
    <property type="protein sequence ID" value="KAK7696406.1"/>
    <property type="molecule type" value="Genomic_DNA"/>
</dbReference>
<evidence type="ECO:0000256" key="7">
    <source>
        <dbReference type="ARBA" id="ARBA00023033"/>
    </source>
</evidence>
<keyword evidence="3 8" id="KW-0349">Heme</keyword>
<comment type="similarity">
    <text evidence="2 9">Belongs to the cytochrome P450 family.</text>
</comment>
<evidence type="ECO:0000256" key="3">
    <source>
        <dbReference type="ARBA" id="ARBA00022617"/>
    </source>
</evidence>
<sequence>MPHPYSHYRLRFLHDILRIVVAPSASLSLLLSIANVRLGLLAFPCHVASIVIAACCRNWYNDFRDRQAAQQMGARVVPVVKGKWPGNLDVLLKFKKATASEYLGDFFLSLFEEHQSTIVNLRMLGANLYITMDEEHIKHMMATGFNQFWRGRRQKERMEVFLGDGIFNRDDEQWKLHRMMARPFFAKDRISDFELFERYSDSTLSIIASRTSNQSAVEVQDLFSRFTLDAASEALFGQKLDTLHGSLPRPGQKGGLSGKGSAPMDEFGSFAQAFEVSQEIIVERTRRGYYWPVFQLFKDDVEPHSKAIDNFLSPMISRVLENKQHMRKAGLTSSVEQSTFLEYLADSTDDPKVIRDQLLNILLASRDTTSSLLTFVTYFMALHPEVVQRLRKEILDQVGSDRAPTFDDIRNMRYLRAVIHETLRVFPPVPQNQRECRNKSTVFPKSDRTYRSNENHPIYVPANTAMLFTTILTHRNKALWGSDADVFDPDRWLDERKSIFTSNPLMFTPFSAGPRICLGQNYALNEASYFLVRLLQRFDSFTLAPEFQPEGSLPPEEWSHAKGRTAIERLRPSFALTLYAKGGLWVRFGRAEQS</sequence>
<dbReference type="CDD" id="cd11063">
    <property type="entry name" value="CYP52"/>
    <property type="match status" value="1"/>
</dbReference>
<dbReference type="PANTHER" id="PTHR24287">
    <property type="entry name" value="P450, PUTATIVE (EUROFUNG)-RELATED"/>
    <property type="match status" value="1"/>
</dbReference>
<dbReference type="GO" id="GO:0004497">
    <property type="term" value="F:monooxygenase activity"/>
    <property type="evidence" value="ECO:0007669"/>
    <property type="project" value="UniProtKB-KW"/>
</dbReference>
<evidence type="ECO:0000313" key="11">
    <source>
        <dbReference type="Proteomes" id="UP001385951"/>
    </source>
</evidence>
<accession>A0AAW0H0Q3</accession>
<dbReference type="Pfam" id="PF00067">
    <property type="entry name" value="p450"/>
    <property type="match status" value="1"/>
</dbReference>
<dbReference type="InterPro" id="IPR047146">
    <property type="entry name" value="Cyt_P450_E_CYP52_fungi"/>
</dbReference>
<evidence type="ECO:0000256" key="6">
    <source>
        <dbReference type="ARBA" id="ARBA00023004"/>
    </source>
</evidence>
<dbReference type="InterPro" id="IPR001128">
    <property type="entry name" value="Cyt_P450"/>
</dbReference>
<dbReference type="Proteomes" id="UP001385951">
    <property type="component" value="Unassembled WGS sequence"/>
</dbReference>
<evidence type="ECO:0008006" key="12">
    <source>
        <dbReference type="Google" id="ProtNLM"/>
    </source>
</evidence>
<gene>
    <name evidence="10" type="ORF">QCA50_001062</name>
</gene>
<keyword evidence="11" id="KW-1185">Reference proteome</keyword>
<keyword evidence="6 8" id="KW-0408">Iron</keyword>
<dbReference type="AlphaFoldDB" id="A0AAW0H0Q3"/>
<proteinExistence type="inferred from homology"/>
<feature type="binding site" description="axial binding residue" evidence="8">
    <location>
        <position position="517"/>
    </location>
    <ligand>
        <name>heme</name>
        <dbReference type="ChEBI" id="CHEBI:30413"/>
    </ligand>
    <ligandPart>
        <name>Fe</name>
        <dbReference type="ChEBI" id="CHEBI:18248"/>
    </ligandPart>
</feature>
<reference evidence="10 11" key="1">
    <citation type="submission" date="2022-09" db="EMBL/GenBank/DDBJ databases">
        <authorList>
            <person name="Palmer J.M."/>
        </authorList>
    </citation>
    <scope>NUCLEOTIDE SEQUENCE [LARGE SCALE GENOMIC DNA]</scope>
    <source>
        <strain evidence="10 11">DSM 7382</strain>
    </source>
</reference>
<dbReference type="PRINTS" id="PR00463">
    <property type="entry name" value="EP450I"/>
</dbReference>
<evidence type="ECO:0000256" key="5">
    <source>
        <dbReference type="ARBA" id="ARBA00023002"/>
    </source>
</evidence>
<dbReference type="GO" id="GO:0020037">
    <property type="term" value="F:heme binding"/>
    <property type="evidence" value="ECO:0007669"/>
    <property type="project" value="InterPro"/>
</dbReference>
<evidence type="ECO:0000256" key="9">
    <source>
        <dbReference type="RuleBase" id="RU000461"/>
    </source>
</evidence>
<evidence type="ECO:0000256" key="4">
    <source>
        <dbReference type="ARBA" id="ARBA00022723"/>
    </source>
</evidence>
<keyword evidence="4 8" id="KW-0479">Metal-binding</keyword>
<keyword evidence="7 9" id="KW-0503">Monooxygenase</keyword>
<dbReference type="GO" id="GO:0005506">
    <property type="term" value="F:iron ion binding"/>
    <property type="evidence" value="ECO:0007669"/>
    <property type="project" value="InterPro"/>
</dbReference>
<evidence type="ECO:0000256" key="1">
    <source>
        <dbReference type="ARBA" id="ARBA00001971"/>
    </source>
</evidence>
<dbReference type="SUPFAM" id="SSF48264">
    <property type="entry name" value="Cytochrome P450"/>
    <property type="match status" value="1"/>
</dbReference>
<evidence type="ECO:0000256" key="8">
    <source>
        <dbReference type="PIRSR" id="PIRSR602401-1"/>
    </source>
</evidence>
<evidence type="ECO:0000313" key="10">
    <source>
        <dbReference type="EMBL" id="KAK7696406.1"/>
    </source>
</evidence>
<dbReference type="InterPro" id="IPR036396">
    <property type="entry name" value="Cyt_P450_sf"/>
</dbReference>
<dbReference type="Gene3D" id="1.10.630.10">
    <property type="entry name" value="Cytochrome P450"/>
    <property type="match status" value="1"/>
</dbReference>
<dbReference type="PANTHER" id="PTHR24287:SF1">
    <property type="entry name" value="P450, PUTATIVE (EUROFUNG)-RELATED"/>
    <property type="match status" value="1"/>
</dbReference>
<organism evidence="10 11">
    <name type="scientific">Cerrena zonata</name>
    <dbReference type="NCBI Taxonomy" id="2478898"/>
    <lineage>
        <taxon>Eukaryota</taxon>
        <taxon>Fungi</taxon>
        <taxon>Dikarya</taxon>
        <taxon>Basidiomycota</taxon>
        <taxon>Agaricomycotina</taxon>
        <taxon>Agaricomycetes</taxon>
        <taxon>Polyporales</taxon>
        <taxon>Cerrenaceae</taxon>
        <taxon>Cerrena</taxon>
    </lineage>
</organism>
<evidence type="ECO:0000256" key="2">
    <source>
        <dbReference type="ARBA" id="ARBA00010617"/>
    </source>
</evidence>
<dbReference type="InterPro" id="IPR002401">
    <property type="entry name" value="Cyt_P450_E_grp-I"/>
</dbReference>
<protein>
    <recommendedName>
        <fullName evidence="12">Cytochrome P450</fullName>
    </recommendedName>
</protein>
<keyword evidence="5 9" id="KW-0560">Oxidoreductase</keyword>
<dbReference type="InterPro" id="IPR017972">
    <property type="entry name" value="Cyt_P450_CS"/>
</dbReference>
<comment type="caution">
    <text evidence="10">The sequence shown here is derived from an EMBL/GenBank/DDBJ whole genome shotgun (WGS) entry which is preliminary data.</text>
</comment>
<dbReference type="GO" id="GO:0016705">
    <property type="term" value="F:oxidoreductase activity, acting on paired donors, with incorporation or reduction of molecular oxygen"/>
    <property type="evidence" value="ECO:0007669"/>
    <property type="project" value="InterPro"/>
</dbReference>
<dbReference type="PRINTS" id="PR00385">
    <property type="entry name" value="P450"/>
</dbReference>
<name>A0AAW0H0Q3_9APHY</name>
<comment type="cofactor">
    <cofactor evidence="1 8">
        <name>heme</name>
        <dbReference type="ChEBI" id="CHEBI:30413"/>
    </cofactor>
</comment>